<protein>
    <submittedName>
        <fullName evidence="3">Uncharacterized protein</fullName>
    </submittedName>
</protein>
<organism evidence="2 3">
    <name type="scientific">Meloidogyne hapla</name>
    <name type="common">Root-knot nematode worm</name>
    <dbReference type="NCBI Taxonomy" id="6305"/>
    <lineage>
        <taxon>Eukaryota</taxon>
        <taxon>Metazoa</taxon>
        <taxon>Ecdysozoa</taxon>
        <taxon>Nematoda</taxon>
        <taxon>Chromadorea</taxon>
        <taxon>Rhabditida</taxon>
        <taxon>Tylenchina</taxon>
        <taxon>Tylenchomorpha</taxon>
        <taxon>Tylenchoidea</taxon>
        <taxon>Meloidogynidae</taxon>
        <taxon>Meloidogyninae</taxon>
        <taxon>Meloidogyne</taxon>
    </lineage>
</organism>
<evidence type="ECO:0000256" key="1">
    <source>
        <dbReference type="SAM" id="MobiDB-lite"/>
    </source>
</evidence>
<feature type="region of interest" description="Disordered" evidence="1">
    <location>
        <begin position="97"/>
        <end position="134"/>
    </location>
</feature>
<evidence type="ECO:0000313" key="2">
    <source>
        <dbReference type="Proteomes" id="UP000095281"/>
    </source>
</evidence>
<feature type="compositionally biased region" description="Low complexity" evidence="1">
    <location>
        <begin position="102"/>
        <end position="122"/>
    </location>
</feature>
<dbReference type="Proteomes" id="UP000095281">
    <property type="component" value="Unplaced"/>
</dbReference>
<accession>A0A1I8BZL3</accession>
<sequence>MAEINENNEENVLKEKSRVKSEIVEINEKKDKNVIGENRRAKSFDYYPSQPDRNISLPEENEIDFVKHDHELVENYYGFDPSQRFKLFQIEAAERRKKKIASRTNSANSSNSNTKPSTSANTESDKAINSKSNEIENVDEIVEISPRNYDKPLSNLSKLSLEIEEISEEIPEDAEALKNKKEIKEGKKMRALSDSGMF</sequence>
<evidence type="ECO:0000313" key="3">
    <source>
        <dbReference type="WBParaSite" id="MhA1_Contig802.frz3.gene8"/>
    </source>
</evidence>
<dbReference type="AlphaFoldDB" id="A0A1I8BZL3"/>
<reference evidence="3" key="1">
    <citation type="submission" date="2016-11" db="UniProtKB">
        <authorList>
            <consortium name="WormBaseParasite"/>
        </authorList>
    </citation>
    <scope>IDENTIFICATION</scope>
</reference>
<dbReference type="WBParaSite" id="MhA1_Contig802.frz3.gene8">
    <property type="protein sequence ID" value="MhA1_Contig802.frz3.gene8"/>
    <property type="gene ID" value="MhA1_Contig802.frz3.gene8"/>
</dbReference>
<keyword evidence="2" id="KW-1185">Reference proteome</keyword>
<name>A0A1I8BZL3_MELHA</name>
<proteinExistence type="predicted"/>